<reference evidence="1" key="2">
    <citation type="submission" date="2021-09" db="EMBL/GenBank/DDBJ databases">
        <authorList>
            <person name="Jia N."/>
            <person name="Wang J."/>
            <person name="Shi W."/>
            <person name="Du L."/>
            <person name="Sun Y."/>
            <person name="Zhan W."/>
            <person name="Jiang J."/>
            <person name="Wang Q."/>
            <person name="Zhang B."/>
            <person name="Ji P."/>
            <person name="Sakyi L.B."/>
            <person name="Cui X."/>
            <person name="Yuan T."/>
            <person name="Jiang B."/>
            <person name="Yang W."/>
            <person name="Lam T.T.-Y."/>
            <person name="Chang Q."/>
            <person name="Ding S."/>
            <person name="Wang X."/>
            <person name="Zhu J."/>
            <person name="Ruan X."/>
            <person name="Zhao L."/>
            <person name="Wei J."/>
            <person name="Que T."/>
            <person name="Du C."/>
            <person name="Cheng J."/>
            <person name="Dai P."/>
            <person name="Han X."/>
            <person name="Huang E."/>
            <person name="Gao Y."/>
            <person name="Liu J."/>
            <person name="Shao H."/>
            <person name="Ye R."/>
            <person name="Li L."/>
            <person name="Wei W."/>
            <person name="Wang X."/>
            <person name="Wang C."/>
            <person name="Huo Q."/>
            <person name="Li W."/>
            <person name="Guo W."/>
            <person name="Chen H."/>
            <person name="Chen S."/>
            <person name="Zhou L."/>
            <person name="Zhou L."/>
            <person name="Ni X."/>
            <person name="Tian J."/>
            <person name="Zhou Y."/>
            <person name="Sheng Y."/>
            <person name="Liu T."/>
            <person name="Pan Y."/>
            <person name="Xia L."/>
            <person name="Li J."/>
            <person name="Zhao F."/>
            <person name="Cao W."/>
        </authorList>
    </citation>
    <scope>NUCLEOTIDE SEQUENCE</scope>
    <source>
        <strain evidence="1">Rsan-2018</strain>
        <tissue evidence="1">Larvae</tissue>
    </source>
</reference>
<dbReference type="InterPro" id="IPR033227">
    <property type="entry name" value="CAPS"/>
</dbReference>
<evidence type="ECO:0000313" key="1">
    <source>
        <dbReference type="EMBL" id="KAH7976940.1"/>
    </source>
</evidence>
<dbReference type="EMBL" id="JABSTV010001246">
    <property type="protein sequence ID" value="KAH7976940.1"/>
    <property type="molecule type" value="Genomic_DNA"/>
</dbReference>
<name>A0A9D4QEG4_RHISA</name>
<gene>
    <name evidence="1" type="ORF">HPB52_021753</name>
</gene>
<keyword evidence="2" id="KW-1185">Reference proteome</keyword>
<dbReference type="GO" id="GO:0098793">
    <property type="term" value="C:presynapse"/>
    <property type="evidence" value="ECO:0007669"/>
    <property type="project" value="GOC"/>
</dbReference>
<evidence type="ECO:0000313" key="2">
    <source>
        <dbReference type="Proteomes" id="UP000821837"/>
    </source>
</evidence>
<dbReference type="GO" id="GO:0016079">
    <property type="term" value="P:synaptic vesicle exocytosis"/>
    <property type="evidence" value="ECO:0007669"/>
    <property type="project" value="InterPro"/>
</dbReference>
<dbReference type="Proteomes" id="UP000821837">
    <property type="component" value="Chromosome 10"/>
</dbReference>
<protein>
    <submittedName>
        <fullName evidence="1">Uncharacterized protein</fullName>
    </submittedName>
</protein>
<dbReference type="AlphaFoldDB" id="A0A9D4QEG4"/>
<sequence length="69" mass="7901">MCANRYQLVDVFSVGHKLRQKLYSDFELQGIEEEKLNSKVYQTVCSRLQLEEAAASVSDANSREKDDSE</sequence>
<organism evidence="1 2">
    <name type="scientific">Rhipicephalus sanguineus</name>
    <name type="common">Brown dog tick</name>
    <name type="synonym">Ixodes sanguineus</name>
    <dbReference type="NCBI Taxonomy" id="34632"/>
    <lineage>
        <taxon>Eukaryota</taxon>
        <taxon>Metazoa</taxon>
        <taxon>Ecdysozoa</taxon>
        <taxon>Arthropoda</taxon>
        <taxon>Chelicerata</taxon>
        <taxon>Arachnida</taxon>
        <taxon>Acari</taxon>
        <taxon>Parasitiformes</taxon>
        <taxon>Ixodida</taxon>
        <taxon>Ixodoidea</taxon>
        <taxon>Ixodidae</taxon>
        <taxon>Rhipicephalinae</taxon>
        <taxon>Rhipicephalus</taxon>
        <taxon>Rhipicephalus</taxon>
    </lineage>
</organism>
<dbReference type="VEuPathDB" id="VectorBase:RSAN_055063"/>
<comment type="caution">
    <text evidence="1">The sequence shown here is derived from an EMBL/GenBank/DDBJ whole genome shotgun (WGS) entry which is preliminary data.</text>
</comment>
<dbReference type="PANTHER" id="PTHR12166:SF8">
    <property type="entry name" value="CALCIUM-DEPENDENT SECRETION ACTIVATOR"/>
    <property type="match status" value="1"/>
</dbReference>
<accession>A0A9D4QEG4</accession>
<reference evidence="1" key="1">
    <citation type="journal article" date="2020" name="Cell">
        <title>Large-Scale Comparative Analyses of Tick Genomes Elucidate Their Genetic Diversity and Vector Capacities.</title>
        <authorList>
            <consortium name="Tick Genome and Microbiome Consortium (TIGMIC)"/>
            <person name="Jia N."/>
            <person name="Wang J."/>
            <person name="Shi W."/>
            <person name="Du L."/>
            <person name="Sun Y."/>
            <person name="Zhan W."/>
            <person name="Jiang J.F."/>
            <person name="Wang Q."/>
            <person name="Zhang B."/>
            <person name="Ji P."/>
            <person name="Bell-Sakyi L."/>
            <person name="Cui X.M."/>
            <person name="Yuan T.T."/>
            <person name="Jiang B.G."/>
            <person name="Yang W.F."/>
            <person name="Lam T.T."/>
            <person name="Chang Q.C."/>
            <person name="Ding S.J."/>
            <person name="Wang X.J."/>
            <person name="Zhu J.G."/>
            <person name="Ruan X.D."/>
            <person name="Zhao L."/>
            <person name="Wei J.T."/>
            <person name="Ye R.Z."/>
            <person name="Que T.C."/>
            <person name="Du C.H."/>
            <person name="Zhou Y.H."/>
            <person name="Cheng J.X."/>
            <person name="Dai P.F."/>
            <person name="Guo W.B."/>
            <person name="Han X.H."/>
            <person name="Huang E.J."/>
            <person name="Li L.F."/>
            <person name="Wei W."/>
            <person name="Gao Y.C."/>
            <person name="Liu J.Z."/>
            <person name="Shao H.Z."/>
            <person name="Wang X."/>
            <person name="Wang C.C."/>
            <person name="Yang T.C."/>
            <person name="Huo Q.B."/>
            <person name="Li W."/>
            <person name="Chen H.Y."/>
            <person name="Chen S.E."/>
            <person name="Zhou L.G."/>
            <person name="Ni X.B."/>
            <person name="Tian J.H."/>
            <person name="Sheng Y."/>
            <person name="Liu T."/>
            <person name="Pan Y.S."/>
            <person name="Xia L.Y."/>
            <person name="Li J."/>
            <person name="Zhao F."/>
            <person name="Cao W.C."/>
        </authorList>
    </citation>
    <scope>NUCLEOTIDE SEQUENCE</scope>
    <source>
        <strain evidence="1">Rsan-2018</strain>
    </source>
</reference>
<proteinExistence type="predicted"/>
<dbReference type="PANTHER" id="PTHR12166">
    <property type="entry name" value="CALCIUM-DEPENDENT SECRETION ACTIVATOR"/>
    <property type="match status" value="1"/>
</dbReference>
<dbReference type="GO" id="GO:1990504">
    <property type="term" value="P:dense core granule exocytosis"/>
    <property type="evidence" value="ECO:0007669"/>
    <property type="project" value="InterPro"/>
</dbReference>